<dbReference type="EMBL" id="MN739766">
    <property type="protein sequence ID" value="QHT25403.1"/>
    <property type="molecule type" value="Genomic_DNA"/>
</dbReference>
<dbReference type="AlphaFoldDB" id="A0A6C0EAI5"/>
<sequence length="454" mass="52779">MSAMSFVESSINPMEVTQEQAKTMVNVVDYSYQGWVHFDTKTSCVKSYLNVYAPEFGGSLHITCLPAKYSNSETVQELVEQVIPIGKVNNIRIVKKTDSKNNRTFQSAFIDFEYWYISESTRCLLMELFNVTRFENGEPTYTQSIQIFGNEHFFWDEAETMKMKCLSVRFVKKGMATQENVAKSVQKLELSPEQWNSLYIPCLPKEILFDTDKGTSYINENSLQYFIEKNLQLGKIKRIDFVDREVVENEHTITVKAAFIHFEYWNDNNNAKFLRNKLDTEGQFRQKGYYNGKNMMWFYSEENGVKTPRYFVFKINYKPIPEAETDLNIHQLVAANKKLEEVVLEKDELIKKLMEELDMLKQNFGIVDDKGPMSIDELATDGQEVEIENDDDDDDEDDKYLQTVDTQYNGMTGQELRDIWAELMGKPAGLTSSGCFTNKRLLIAEIIRLKNLYK</sequence>
<evidence type="ECO:0000313" key="2">
    <source>
        <dbReference type="EMBL" id="QHT25403.1"/>
    </source>
</evidence>
<proteinExistence type="predicted"/>
<protein>
    <submittedName>
        <fullName evidence="2">Uncharacterized protein</fullName>
    </submittedName>
</protein>
<feature type="coiled-coil region" evidence="1">
    <location>
        <begin position="332"/>
        <end position="363"/>
    </location>
</feature>
<organism evidence="2">
    <name type="scientific">viral metagenome</name>
    <dbReference type="NCBI Taxonomy" id="1070528"/>
    <lineage>
        <taxon>unclassified sequences</taxon>
        <taxon>metagenomes</taxon>
        <taxon>organismal metagenomes</taxon>
    </lineage>
</organism>
<keyword evidence="1" id="KW-0175">Coiled coil</keyword>
<accession>A0A6C0EAI5</accession>
<evidence type="ECO:0000256" key="1">
    <source>
        <dbReference type="SAM" id="Coils"/>
    </source>
</evidence>
<reference evidence="2" key="1">
    <citation type="journal article" date="2020" name="Nature">
        <title>Giant virus diversity and host interactions through global metagenomics.</title>
        <authorList>
            <person name="Schulz F."/>
            <person name="Roux S."/>
            <person name="Paez-Espino D."/>
            <person name="Jungbluth S."/>
            <person name="Walsh D.A."/>
            <person name="Denef V.J."/>
            <person name="McMahon K.D."/>
            <person name="Konstantinidis K.T."/>
            <person name="Eloe-Fadrosh E.A."/>
            <person name="Kyrpides N.C."/>
            <person name="Woyke T."/>
        </authorList>
    </citation>
    <scope>NUCLEOTIDE SEQUENCE</scope>
    <source>
        <strain evidence="2">GVMAG-M-3300023179-152</strain>
    </source>
</reference>
<name>A0A6C0EAI5_9ZZZZ</name>